<accession>A0ABU1MRQ9</accession>
<evidence type="ECO:0000256" key="1">
    <source>
        <dbReference type="ARBA" id="ARBA00004418"/>
    </source>
</evidence>
<evidence type="ECO:0000259" key="3">
    <source>
        <dbReference type="Pfam" id="PF00496"/>
    </source>
</evidence>
<dbReference type="Pfam" id="PF00496">
    <property type="entry name" value="SBP_bac_5"/>
    <property type="match status" value="1"/>
</dbReference>
<comment type="similarity">
    <text evidence="2">Belongs to the bacterial solute-binding protein 5 family.</text>
</comment>
<evidence type="ECO:0000256" key="2">
    <source>
        <dbReference type="ARBA" id="ARBA00005695"/>
    </source>
</evidence>
<dbReference type="Gene3D" id="3.10.105.10">
    <property type="entry name" value="Dipeptide-binding Protein, Domain 3"/>
    <property type="match status" value="1"/>
</dbReference>
<proteinExistence type="inferred from homology"/>
<evidence type="ECO:0000313" key="5">
    <source>
        <dbReference type="Proteomes" id="UP001184150"/>
    </source>
</evidence>
<dbReference type="PANTHER" id="PTHR30290">
    <property type="entry name" value="PERIPLASMIC BINDING COMPONENT OF ABC TRANSPORTER"/>
    <property type="match status" value="1"/>
</dbReference>
<protein>
    <submittedName>
        <fullName evidence="4">Peptide/nickel transport system substrate-binding protein/oligopeptide transport system substrate-binding protein</fullName>
    </submittedName>
</protein>
<feature type="domain" description="Solute-binding protein family 5" evidence="3">
    <location>
        <begin position="76"/>
        <end position="167"/>
    </location>
</feature>
<keyword evidence="5" id="KW-1185">Reference proteome</keyword>
<dbReference type="SUPFAM" id="SSF53850">
    <property type="entry name" value="Periplasmic binding protein-like II"/>
    <property type="match status" value="1"/>
</dbReference>
<dbReference type="Gene3D" id="3.40.190.10">
    <property type="entry name" value="Periplasmic binding protein-like II"/>
    <property type="match status" value="2"/>
</dbReference>
<sequence>MAPPSCHLRRAAAVLLPGVALMLASCGGDRRGALPVALAGDDSAFQTAAPRPTPAAQVLRAATVEGLVGFDAQGRVVPAIAERWIVTDDGLSYIFRLRDGTWPDGTAIDAPSVAAALRRAQKALAGTALGLDLAPIDEIRVMTDRVVEVDLSAPLPDLLTLLAQPELGLPRARIGSGPLGLRREGLVARLSPIPPERRGLPAQDGFSRSVRPLRVEVESMAVAAQRFNDGLVDVALGGTIDSLPLAGTTMLSRGNVQLDPVMGLFGLQVVRAQGFLADPLRREALALAIDRDGLVGAFGIGGWSGTTRLVSPEVPDSDGSVGERWVGTTLDQRRALARQRVMAWLATGQGAPRLRVAAPDGPGTRLALAHLAADFATIGVTLERVDASASADLRLVDSVARYTRAAWFLNQVACPVSPAGCSPQGDALAAQARAERDPQARMALLAQAETAVTAANSFIPIARPLRWSLVRSRVTGFSPNPWGWHPLPPLTIVPK</sequence>
<dbReference type="InterPro" id="IPR039424">
    <property type="entry name" value="SBP_5"/>
</dbReference>
<dbReference type="RefSeq" id="WP_309806414.1">
    <property type="nucleotide sequence ID" value="NZ_JAVDRD010000014.1"/>
</dbReference>
<reference evidence="4 5" key="1">
    <citation type="submission" date="2023-07" db="EMBL/GenBank/DDBJ databases">
        <title>Sorghum-associated microbial communities from plants grown in Nebraska, USA.</title>
        <authorList>
            <person name="Schachtman D."/>
        </authorList>
    </citation>
    <scope>NUCLEOTIDE SEQUENCE [LARGE SCALE GENOMIC DNA]</scope>
    <source>
        <strain evidence="4 5">DS1027</strain>
    </source>
</reference>
<organism evidence="4 5">
    <name type="scientific">Novosphingobium capsulatum</name>
    <dbReference type="NCBI Taxonomy" id="13688"/>
    <lineage>
        <taxon>Bacteria</taxon>
        <taxon>Pseudomonadati</taxon>
        <taxon>Pseudomonadota</taxon>
        <taxon>Alphaproteobacteria</taxon>
        <taxon>Sphingomonadales</taxon>
        <taxon>Sphingomonadaceae</taxon>
        <taxon>Novosphingobium</taxon>
    </lineage>
</organism>
<evidence type="ECO:0000313" key="4">
    <source>
        <dbReference type="EMBL" id="MDR6513040.1"/>
    </source>
</evidence>
<comment type="caution">
    <text evidence="4">The sequence shown here is derived from an EMBL/GenBank/DDBJ whole genome shotgun (WGS) entry which is preliminary data.</text>
</comment>
<dbReference type="InterPro" id="IPR000914">
    <property type="entry name" value="SBP_5_dom"/>
</dbReference>
<comment type="subcellular location">
    <subcellularLocation>
        <location evidence="1">Periplasm</location>
    </subcellularLocation>
</comment>
<dbReference type="EMBL" id="JAVDRD010000014">
    <property type="protein sequence ID" value="MDR6513040.1"/>
    <property type="molecule type" value="Genomic_DNA"/>
</dbReference>
<name>A0ABU1MRQ9_9SPHN</name>
<gene>
    <name evidence="4" type="ORF">J2792_003928</name>
</gene>
<dbReference type="Proteomes" id="UP001184150">
    <property type="component" value="Unassembled WGS sequence"/>
</dbReference>